<evidence type="ECO:0000259" key="6">
    <source>
        <dbReference type="PROSITE" id="PS51387"/>
    </source>
</evidence>
<dbReference type="InterPro" id="IPR015345">
    <property type="entry name" value="Cytokinin_DH_FAD/cytokin-bd"/>
</dbReference>
<dbReference type="SUPFAM" id="SSF55103">
    <property type="entry name" value="FAD-linked oxidases, C-terminal domain"/>
    <property type="match status" value="1"/>
</dbReference>
<dbReference type="GO" id="GO:0009690">
    <property type="term" value="P:cytokinin metabolic process"/>
    <property type="evidence" value="ECO:0007669"/>
    <property type="project" value="InterPro"/>
</dbReference>
<comment type="cofactor">
    <cofactor evidence="1">
        <name>FAD</name>
        <dbReference type="ChEBI" id="CHEBI:57692"/>
    </cofactor>
</comment>
<dbReference type="PROSITE" id="PS00862">
    <property type="entry name" value="OX2_COVAL_FAD"/>
    <property type="match status" value="1"/>
</dbReference>
<dbReference type="OrthoDB" id="9768764at2"/>
<evidence type="ECO:0000256" key="4">
    <source>
        <dbReference type="ARBA" id="ARBA00022827"/>
    </source>
</evidence>
<dbReference type="InterPro" id="IPR006093">
    <property type="entry name" value="Oxy_OxRdtase_FAD_BS"/>
</dbReference>
<evidence type="ECO:0000256" key="5">
    <source>
        <dbReference type="ARBA" id="ARBA00023002"/>
    </source>
</evidence>
<dbReference type="eggNOG" id="COG0277">
    <property type="taxonomic scope" value="Bacteria"/>
</dbReference>
<dbReference type="Gene3D" id="3.40.462.10">
    <property type="entry name" value="FAD-linked oxidases, C-terminal domain"/>
    <property type="match status" value="1"/>
</dbReference>
<gene>
    <name evidence="7" type="ORF">GKIL_3615</name>
</gene>
<evidence type="ECO:0000256" key="2">
    <source>
        <dbReference type="ARBA" id="ARBA00005466"/>
    </source>
</evidence>
<dbReference type="PANTHER" id="PTHR13878">
    <property type="entry name" value="GULONOLACTONE OXIDASE"/>
    <property type="match status" value="1"/>
</dbReference>
<dbReference type="InterPro" id="IPR016170">
    <property type="entry name" value="Cytok_DH_C_sf"/>
</dbReference>
<dbReference type="HOGENOM" id="CLU_024955_1_0_3"/>
<evidence type="ECO:0000256" key="1">
    <source>
        <dbReference type="ARBA" id="ARBA00001974"/>
    </source>
</evidence>
<sequence>MASPPTNCALKHTPARQRNTTVQNIVFDLKPTVAGEVLSLDADLEAVSRDFGGIVHRLPRVRVRPLDSADIAQVVRYAREQQLTITCRAQGHSLGGQCLNQDGILLDMSQYNTLQKIEQKNGLFFTAAAGTTWRQVLNAALPQQLCPPVVTNYADVSVGGTHSTGGMGASSFRFGSQADNCTGLEVVTGEGEIVRCSHAENRELFEHVLGGFGHFGIISQVQHRLRKCPPQTRTYTLLYDDLDALVADMKTLTSEERVDYLVAVPAVNIQGLARSGGLRPLVGWFYSLQITVEYENLDALDDGQLLAGLHFYRRVWTEDLPFEEFILPAIPFDTSPGTANPWMDMFLSANPATQYIKLALEQITTFLDFTRTPMGAFCLQKSRISLPLIRLPEEEFVVGFGVYPTIPAAHLDFVLKGLNQISNAGLELGGRRYLIGQLQFDSAQWHHHFGEYWQTIKALKQKYDPFSVLQSPFSTF</sequence>
<keyword evidence="3" id="KW-0285">Flavoprotein</keyword>
<evidence type="ECO:0000313" key="7">
    <source>
        <dbReference type="EMBL" id="AGY59861.1"/>
    </source>
</evidence>
<reference evidence="7 8" key="1">
    <citation type="journal article" date="2013" name="PLoS ONE">
        <title>Cultivation and Complete Genome Sequencing of Gloeobacter kilaueensis sp. nov., from a Lava Cave in Kilauea Caldera, Hawai'i.</title>
        <authorList>
            <person name="Saw J.H."/>
            <person name="Schatz M."/>
            <person name="Brown M.V."/>
            <person name="Kunkel D.D."/>
            <person name="Foster J.S."/>
            <person name="Shick H."/>
            <person name="Christensen S."/>
            <person name="Hou S."/>
            <person name="Wan X."/>
            <person name="Donachie S.P."/>
        </authorList>
    </citation>
    <scope>NUCLEOTIDE SEQUENCE [LARGE SCALE GENOMIC DNA]</scope>
    <source>
        <strain evidence="8">JS</strain>
    </source>
</reference>
<keyword evidence="8" id="KW-1185">Reference proteome</keyword>
<dbReference type="Pfam" id="PF09265">
    <property type="entry name" value="Cytokin-bind"/>
    <property type="match status" value="1"/>
</dbReference>
<dbReference type="InterPro" id="IPR050432">
    <property type="entry name" value="FAD-linked_Oxidoreductases_BP"/>
</dbReference>
<comment type="similarity">
    <text evidence="2">Belongs to the oxygen-dependent FAD-linked oxidoreductase family.</text>
</comment>
<name>U5QLS7_GLOK1</name>
<dbReference type="InterPro" id="IPR016167">
    <property type="entry name" value="FAD-bd_PCMH_sub1"/>
</dbReference>
<dbReference type="Proteomes" id="UP000017396">
    <property type="component" value="Chromosome"/>
</dbReference>
<organism evidence="7 8">
    <name type="scientific">Gloeobacter kilaueensis (strain ATCC BAA-2537 / CCAP 1431/1 / ULC 316 / JS1)</name>
    <dbReference type="NCBI Taxonomy" id="1183438"/>
    <lineage>
        <taxon>Bacteria</taxon>
        <taxon>Bacillati</taxon>
        <taxon>Cyanobacteriota</taxon>
        <taxon>Cyanophyceae</taxon>
        <taxon>Gloeobacterales</taxon>
        <taxon>Gloeobacteraceae</taxon>
        <taxon>Gloeobacter</taxon>
    </lineage>
</organism>
<dbReference type="EC" id="1.5.99.12" evidence="7"/>
<proteinExistence type="inferred from homology"/>
<dbReference type="EMBL" id="CP003587">
    <property type="protein sequence ID" value="AGY59861.1"/>
    <property type="molecule type" value="Genomic_DNA"/>
</dbReference>
<dbReference type="Gene3D" id="3.30.43.10">
    <property type="entry name" value="Uridine Diphospho-n-acetylenolpyruvylglucosamine Reductase, domain 2"/>
    <property type="match status" value="2"/>
</dbReference>
<evidence type="ECO:0000256" key="3">
    <source>
        <dbReference type="ARBA" id="ARBA00022630"/>
    </source>
</evidence>
<dbReference type="AlphaFoldDB" id="U5QLS7"/>
<protein>
    <submittedName>
        <fullName evidence="7">Cytokinin dehydrogenase</fullName>
        <ecNumber evidence="7">1.5.99.12</ecNumber>
    </submittedName>
</protein>
<feature type="domain" description="FAD-binding PCMH-type" evidence="6">
    <location>
        <begin position="55"/>
        <end position="228"/>
    </location>
</feature>
<dbReference type="InterPro" id="IPR036318">
    <property type="entry name" value="FAD-bd_PCMH-like_sf"/>
</dbReference>
<accession>U5QLS7</accession>
<dbReference type="Gene3D" id="3.30.465.10">
    <property type="match status" value="1"/>
</dbReference>
<dbReference type="InterPro" id="IPR016164">
    <property type="entry name" value="FAD-linked_Oxase-like_C"/>
</dbReference>
<dbReference type="STRING" id="1183438.GKIL_3615"/>
<dbReference type="SUPFAM" id="SSF56176">
    <property type="entry name" value="FAD-binding/transporter-associated domain-like"/>
    <property type="match status" value="1"/>
</dbReference>
<dbReference type="InterPro" id="IPR006094">
    <property type="entry name" value="Oxid_FAD_bind_N"/>
</dbReference>
<dbReference type="PANTHER" id="PTHR13878:SF53">
    <property type="entry name" value="CYTOKININ DEHYDROGENASE 6"/>
    <property type="match status" value="1"/>
</dbReference>
<dbReference type="InterPro" id="IPR016169">
    <property type="entry name" value="FAD-bd_PCMH_sub2"/>
</dbReference>
<evidence type="ECO:0000313" key="8">
    <source>
        <dbReference type="Proteomes" id="UP000017396"/>
    </source>
</evidence>
<dbReference type="Pfam" id="PF01565">
    <property type="entry name" value="FAD_binding_4"/>
    <property type="match status" value="1"/>
</dbReference>
<dbReference type="KEGG" id="glj:GKIL_3615"/>
<keyword evidence="4" id="KW-0274">FAD</keyword>
<dbReference type="GO" id="GO:0071949">
    <property type="term" value="F:FAD binding"/>
    <property type="evidence" value="ECO:0007669"/>
    <property type="project" value="InterPro"/>
</dbReference>
<keyword evidence="5 7" id="KW-0560">Oxidoreductase</keyword>
<dbReference type="GO" id="GO:0019139">
    <property type="term" value="F:cytokinin dehydrogenase activity"/>
    <property type="evidence" value="ECO:0007669"/>
    <property type="project" value="UniProtKB-EC"/>
</dbReference>
<dbReference type="InterPro" id="IPR016166">
    <property type="entry name" value="FAD-bd_PCMH"/>
</dbReference>
<dbReference type="PROSITE" id="PS51387">
    <property type="entry name" value="FAD_PCMH"/>
    <property type="match status" value="1"/>
</dbReference>